<reference evidence="1" key="1">
    <citation type="submission" date="2014-09" db="EMBL/GenBank/DDBJ databases">
        <authorList>
            <person name="Magalhaes I.L.F."/>
            <person name="Oliveira U."/>
            <person name="Santos F.R."/>
            <person name="Vidigal T.H.D.A."/>
            <person name="Brescovit A.D."/>
            <person name="Santos A.J."/>
        </authorList>
    </citation>
    <scope>NUCLEOTIDE SEQUENCE</scope>
    <source>
        <tissue evidence="1">Shoot tissue taken approximately 20 cm above the soil surface</tissue>
    </source>
</reference>
<reference evidence="1" key="2">
    <citation type="journal article" date="2015" name="Data Brief">
        <title>Shoot transcriptome of the giant reed, Arundo donax.</title>
        <authorList>
            <person name="Barrero R.A."/>
            <person name="Guerrero F.D."/>
            <person name="Moolhuijzen P."/>
            <person name="Goolsby J.A."/>
            <person name="Tidwell J."/>
            <person name="Bellgard S.E."/>
            <person name="Bellgard M.I."/>
        </authorList>
    </citation>
    <scope>NUCLEOTIDE SEQUENCE</scope>
    <source>
        <tissue evidence="1">Shoot tissue taken approximately 20 cm above the soil surface</tissue>
    </source>
</reference>
<dbReference type="AlphaFoldDB" id="A0A0A9GKN8"/>
<protein>
    <submittedName>
        <fullName evidence="1">Uncharacterized protein</fullName>
    </submittedName>
</protein>
<proteinExistence type="predicted"/>
<name>A0A0A9GKN8_ARUDO</name>
<organism evidence="1">
    <name type="scientific">Arundo donax</name>
    <name type="common">Giant reed</name>
    <name type="synonym">Donax arundinaceus</name>
    <dbReference type="NCBI Taxonomy" id="35708"/>
    <lineage>
        <taxon>Eukaryota</taxon>
        <taxon>Viridiplantae</taxon>
        <taxon>Streptophyta</taxon>
        <taxon>Embryophyta</taxon>
        <taxon>Tracheophyta</taxon>
        <taxon>Spermatophyta</taxon>
        <taxon>Magnoliopsida</taxon>
        <taxon>Liliopsida</taxon>
        <taxon>Poales</taxon>
        <taxon>Poaceae</taxon>
        <taxon>PACMAD clade</taxon>
        <taxon>Arundinoideae</taxon>
        <taxon>Arundineae</taxon>
        <taxon>Arundo</taxon>
    </lineage>
</organism>
<accession>A0A0A9GKN8</accession>
<evidence type="ECO:0000313" key="1">
    <source>
        <dbReference type="EMBL" id="JAE21253.1"/>
    </source>
</evidence>
<dbReference type="EMBL" id="GBRH01176643">
    <property type="protein sequence ID" value="JAE21253.1"/>
    <property type="molecule type" value="Transcribed_RNA"/>
</dbReference>
<sequence length="199" mass="22397">MELGDVSSTAPKFYARRHKVTSDHSTELDTFQNTGTEPHIRKHRHRATNFETQARSHTFRNTGTEPHNHSHIKDFSHSQLTLHGHTSHVHNREHDYLNRFTLCRGVQLYPHKISASHRDQQWSDITRTYSHLSLPGPPTGARSLLPGTYLHTWGPYSQQPDLQTAHSTAGVFSWGAPPLSSLQTNDRFGDGGVGSSPLP</sequence>